<dbReference type="InterPro" id="IPR044894">
    <property type="entry name" value="TubC_N_sf"/>
</dbReference>
<dbReference type="InterPro" id="IPR057737">
    <property type="entry name" value="Condensation_MtbB-like"/>
</dbReference>
<evidence type="ECO:0000256" key="1">
    <source>
        <dbReference type="ARBA" id="ARBA00001957"/>
    </source>
</evidence>
<dbReference type="GO" id="GO:0044550">
    <property type="term" value="P:secondary metabolite biosynthetic process"/>
    <property type="evidence" value="ECO:0007669"/>
    <property type="project" value="TreeGrafter"/>
</dbReference>
<evidence type="ECO:0000259" key="5">
    <source>
        <dbReference type="Pfam" id="PF00668"/>
    </source>
</evidence>
<organism evidence="7 8">
    <name type="scientific">Biomphalaria pfeifferi</name>
    <name type="common">Bloodfluke planorb</name>
    <name type="synonym">Freshwater snail</name>
    <dbReference type="NCBI Taxonomy" id="112525"/>
    <lineage>
        <taxon>Eukaryota</taxon>
        <taxon>Metazoa</taxon>
        <taxon>Spiralia</taxon>
        <taxon>Lophotrochozoa</taxon>
        <taxon>Mollusca</taxon>
        <taxon>Gastropoda</taxon>
        <taxon>Heterobranchia</taxon>
        <taxon>Euthyneura</taxon>
        <taxon>Panpulmonata</taxon>
        <taxon>Hygrophila</taxon>
        <taxon>Lymnaeoidea</taxon>
        <taxon>Planorbidae</taxon>
        <taxon>Biomphalaria</taxon>
    </lineage>
</organism>
<feature type="domain" description="TubC N-terminal docking" evidence="6">
    <location>
        <begin position="5"/>
        <end position="53"/>
    </location>
</feature>
<dbReference type="FunFam" id="3.30.559.10:FF:000023">
    <property type="entry name" value="Non-ribosomal peptide synthetase"/>
    <property type="match status" value="1"/>
</dbReference>
<name>A0AAD8ETQ9_BIOPF</name>
<keyword evidence="2" id="KW-0596">Phosphopantetheine</keyword>
<dbReference type="Gene3D" id="3.30.559.10">
    <property type="entry name" value="Chloramphenicol acetyltransferase-like domain"/>
    <property type="match status" value="1"/>
</dbReference>
<dbReference type="InterPro" id="IPR041464">
    <property type="entry name" value="TubC_N"/>
</dbReference>
<reference evidence="7" key="2">
    <citation type="submission" date="2023-04" db="EMBL/GenBank/DDBJ databases">
        <authorList>
            <person name="Bu L."/>
            <person name="Lu L."/>
            <person name="Laidemitt M.R."/>
            <person name="Zhang S.M."/>
            <person name="Mutuku M."/>
            <person name="Mkoji G."/>
            <person name="Steinauer M."/>
            <person name="Loker E.S."/>
        </authorList>
    </citation>
    <scope>NUCLEOTIDE SEQUENCE</scope>
    <source>
        <strain evidence="7">KasaAsao</strain>
        <tissue evidence="7">Whole Snail</tissue>
    </source>
</reference>
<dbReference type="FunFam" id="3.30.559.30:FF:000006">
    <property type="entry name" value="Yersiniabactin polyketide/non-ribosomal peptide synthetase"/>
    <property type="match status" value="1"/>
</dbReference>
<dbReference type="SUPFAM" id="SSF52777">
    <property type="entry name" value="CoA-dependent acyltransferases"/>
    <property type="match status" value="2"/>
</dbReference>
<dbReference type="InterPro" id="IPR001242">
    <property type="entry name" value="Condensation_dom"/>
</dbReference>
<dbReference type="GO" id="GO:0016874">
    <property type="term" value="F:ligase activity"/>
    <property type="evidence" value="ECO:0007669"/>
    <property type="project" value="UniProtKB-KW"/>
</dbReference>
<reference evidence="7" key="1">
    <citation type="journal article" date="2023" name="PLoS Negl. Trop. Dis.">
        <title>A genome sequence for Biomphalaria pfeifferi, the major vector snail for the human-infecting parasite Schistosoma mansoni.</title>
        <authorList>
            <person name="Bu L."/>
            <person name="Lu L."/>
            <person name="Laidemitt M.R."/>
            <person name="Zhang S.M."/>
            <person name="Mutuku M."/>
            <person name="Mkoji G."/>
            <person name="Steinauer M."/>
            <person name="Loker E.S."/>
        </authorList>
    </citation>
    <scope>NUCLEOTIDE SEQUENCE</scope>
    <source>
        <strain evidence="7">KasaAsao</strain>
    </source>
</reference>
<evidence type="ECO:0000256" key="2">
    <source>
        <dbReference type="ARBA" id="ARBA00022450"/>
    </source>
</evidence>
<evidence type="ECO:0000256" key="3">
    <source>
        <dbReference type="ARBA" id="ARBA00022553"/>
    </source>
</evidence>
<dbReference type="CDD" id="cd19535">
    <property type="entry name" value="Cyc_NRPS"/>
    <property type="match status" value="1"/>
</dbReference>
<sequence length="534" mass="61581">MKWSQLLSELNARSVQLSASEDELIIRAPEGNLSPEMWQYIAHYKSSLLKLLRDDSQDKTDGKAAQVVPQISERFKPFPLTPIQQVYWLGRSPSFELGRVGIHVYEELDCRNLDLTRLNQAWQSILKRHEMLRVVVLPDGQQQILPEAEYPIEILDLREFETNEQQIRLEKLRRQLVQKVYDPLQFPLFTICACRLNEEKTRLFISIDALHVDMGSFAILFGEWSMLYEDPTHDLPPLTLSYRDYALTVEGFRHQESFRRAQSYWQSRAAQLHLPPALPYTKAFSEITKQTFVRYSGRLEQAQWQKLKQRAAAAGVTPSGITLSAMVEVLARWSQEQRFTLNVTLFNRLPIHPEVNKIVGDFTSMIPLPIDCRADGASFAERAASWQKLVWEGLDHRIVSGIEVLREYKRSQQQTQLGQLNLPVVFTSTLNLSQQGVLPLKKFGERIFNRIQTPQVSLDLQVYEEDGDLIFNWDGVKELFPPETLEQMFGAYRNLLEKLADETDVWNDSYGEIVSVPQSESRLSLNQTGKPLVS</sequence>
<dbReference type="Gene3D" id="1.10.10.1830">
    <property type="entry name" value="Non-ribosomal peptide synthase, adenylation domain"/>
    <property type="match status" value="1"/>
</dbReference>
<dbReference type="GO" id="GO:0043041">
    <property type="term" value="P:amino acid activation for nonribosomal peptide biosynthetic process"/>
    <property type="evidence" value="ECO:0007669"/>
    <property type="project" value="TreeGrafter"/>
</dbReference>
<evidence type="ECO:0000313" key="8">
    <source>
        <dbReference type="Proteomes" id="UP001233172"/>
    </source>
</evidence>
<dbReference type="Pfam" id="PF18563">
    <property type="entry name" value="TubC_N"/>
    <property type="match status" value="1"/>
</dbReference>
<accession>A0AAD8ETQ9</accession>
<keyword evidence="3" id="KW-0597">Phosphoprotein</keyword>
<dbReference type="PANTHER" id="PTHR45527">
    <property type="entry name" value="NONRIBOSOMAL PEPTIDE SYNTHETASE"/>
    <property type="match status" value="1"/>
</dbReference>
<dbReference type="GO" id="GO:0031177">
    <property type="term" value="F:phosphopantetheine binding"/>
    <property type="evidence" value="ECO:0007669"/>
    <property type="project" value="TreeGrafter"/>
</dbReference>
<evidence type="ECO:0000256" key="4">
    <source>
        <dbReference type="ARBA" id="ARBA00022598"/>
    </source>
</evidence>
<protein>
    <submittedName>
        <fullName evidence="7">Amino acid adenylation domain-containing protein</fullName>
    </submittedName>
</protein>
<dbReference type="PANTHER" id="PTHR45527:SF10">
    <property type="entry name" value="PYOCHELIN SYNTHASE PCHF"/>
    <property type="match status" value="1"/>
</dbReference>
<dbReference type="Proteomes" id="UP001233172">
    <property type="component" value="Unassembled WGS sequence"/>
</dbReference>
<proteinExistence type="predicted"/>
<keyword evidence="4" id="KW-0436">Ligase</keyword>
<dbReference type="EMBL" id="JASAOG010000489">
    <property type="protein sequence ID" value="KAK0038782.1"/>
    <property type="molecule type" value="Genomic_DNA"/>
</dbReference>
<dbReference type="GO" id="GO:0005737">
    <property type="term" value="C:cytoplasm"/>
    <property type="evidence" value="ECO:0007669"/>
    <property type="project" value="TreeGrafter"/>
</dbReference>
<keyword evidence="8" id="KW-1185">Reference proteome</keyword>
<dbReference type="Pfam" id="PF00668">
    <property type="entry name" value="Condensation"/>
    <property type="match status" value="1"/>
</dbReference>
<comment type="cofactor">
    <cofactor evidence="1">
        <name>pantetheine 4'-phosphate</name>
        <dbReference type="ChEBI" id="CHEBI:47942"/>
    </cofactor>
</comment>
<feature type="domain" description="Condensation" evidence="5">
    <location>
        <begin position="111"/>
        <end position="505"/>
    </location>
</feature>
<dbReference type="InterPro" id="IPR023213">
    <property type="entry name" value="CAT-like_dom_sf"/>
</dbReference>
<comment type="caution">
    <text evidence="7">The sequence shown here is derived from an EMBL/GenBank/DDBJ whole genome shotgun (WGS) entry which is preliminary data.</text>
</comment>
<dbReference type="Gene3D" id="3.30.559.30">
    <property type="entry name" value="Nonribosomal peptide synthetase, condensation domain"/>
    <property type="match status" value="1"/>
</dbReference>
<gene>
    <name evidence="7" type="ORF">Bpfe_031499</name>
</gene>
<dbReference type="AlphaFoldDB" id="A0AAD8ETQ9"/>
<evidence type="ECO:0000313" key="7">
    <source>
        <dbReference type="EMBL" id="KAK0038782.1"/>
    </source>
</evidence>
<evidence type="ECO:0000259" key="6">
    <source>
        <dbReference type="Pfam" id="PF18563"/>
    </source>
</evidence>